<keyword evidence="9" id="KW-1185">Reference proteome</keyword>
<evidence type="ECO:0000313" key="9">
    <source>
        <dbReference type="Proteomes" id="UP001221189"/>
    </source>
</evidence>
<feature type="transmembrane region" description="Helical" evidence="6">
    <location>
        <begin position="175"/>
        <end position="193"/>
    </location>
</feature>
<evidence type="ECO:0000256" key="6">
    <source>
        <dbReference type="RuleBase" id="RU366058"/>
    </source>
</evidence>
<keyword evidence="3 6" id="KW-0812">Transmembrane</keyword>
<proteinExistence type="inferred from homology"/>
<evidence type="ECO:0000256" key="3">
    <source>
        <dbReference type="ARBA" id="ARBA00022692"/>
    </source>
</evidence>
<evidence type="ECO:0000256" key="5">
    <source>
        <dbReference type="ARBA" id="ARBA00023136"/>
    </source>
</evidence>
<sequence length="238" mass="25131">MKQTKDLSAVKPGPAIKHLKLRLVLLALLLASLLALALFWSGGKLDLAAGLTELRSSGAELGPGLAMLGAALGLTLAVPLSVLSLLLIAALGPWQGFVCSVGAALLSSAASHAIGRSLGHQALQGLAGPKVRQVSEQLGGRGVWAVITLRLLPLAPFAVVNMVAGATHIRLRDMLLGTAIGMTPSTLVMAFFMERLLRALQQAGREDWLWLGLIALLILLLAFALAMGLRRWQRRHQS</sequence>
<gene>
    <name evidence="8" type="ORF">PRZ03_07100</name>
</gene>
<feature type="transmembrane region" description="Helical" evidence="6">
    <location>
        <begin position="208"/>
        <end position="229"/>
    </location>
</feature>
<evidence type="ECO:0000259" key="7">
    <source>
        <dbReference type="Pfam" id="PF09335"/>
    </source>
</evidence>
<comment type="similarity">
    <text evidence="6">Belongs to the TVP38/TMEM64 family.</text>
</comment>
<evidence type="ECO:0000256" key="1">
    <source>
        <dbReference type="ARBA" id="ARBA00004651"/>
    </source>
</evidence>
<dbReference type="InterPro" id="IPR015414">
    <property type="entry name" value="TMEM64"/>
</dbReference>
<evidence type="ECO:0000313" key="8">
    <source>
        <dbReference type="EMBL" id="MDC8771334.1"/>
    </source>
</evidence>
<dbReference type="PANTHER" id="PTHR12677:SF59">
    <property type="entry name" value="GOLGI APPARATUS MEMBRANE PROTEIN TVP38-RELATED"/>
    <property type="match status" value="1"/>
</dbReference>
<comment type="subcellular location">
    <subcellularLocation>
        <location evidence="1 6">Cell membrane</location>
        <topology evidence="1 6">Multi-pass membrane protein</topology>
    </subcellularLocation>
</comment>
<keyword evidence="2 6" id="KW-1003">Cell membrane</keyword>
<name>A0ABT5KCP9_9BURK</name>
<dbReference type="RefSeq" id="WP_273599637.1">
    <property type="nucleotide sequence ID" value="NZ_JAQQXT010000003.1"/>
</dbReference>
<feature type="transmembrane region" description="Helical" evidence="6">
    <location>
        <begin position="96"/>
        <end position="114"/>
    </location>
</feature>
<dbReference type="InterPro" id="IPR032816">
    <property type="entry name" value="VTT_dom"/>
</dbReference>
<dbReference type="Pfam" id="PF09335">
    <property type="entry name" value="VTT_dom"/>
    <property type="match status" value="1"/>
</dbReference>
<evidence type="ECO:0000256" key="2">
    <source>
        <dbReference type="ARBA" id="ARBA00022475"/>
    </source>
</evidence>
<feature type="transmembrane region" description="Helical" evidence="6">
    <location>
        <begin position="21"/>
        <end position="41"/>
    </location>
</feature>
<accession>A0ABT5KCP9</accession>
<feature type="transmembrane region" description="Helical" evidence="6">
    <location>
        <begin position="61"/>
        <end position="89"/>
    </location>
</feature>
<dbReference type="Proteomes" id="UP001221189">
    <property type="component" value="Unassembled WGS sequence"/>
</dbReference>
<feature type="transmembrane region" description="Helical" evidence="6">
    <location>
        <begin position="142"/>
        <end position="163"/>
    </location>
</feature>
<evidence type="ECO:0000256" key="4">
    <source>
        <dbReference type="ARBA" id="ARBA00022989"/>
    </source>
</evidence>
<organism evidence="8 9">
    <name type="scientific">Roseateles albus</name>
    <dbReference type="NCBI Taxonomy" id="2987525"/>
    <lineage>
        <taxon>Bacteria</taxon>
        <taxon>Pseudomonadati</taxon>
        <taxon>Pseudomonadota</taxon>
        <taxon>Betaproteobacteria</taxon>
        <taxon>Burkholderiales</taxon>
        <taxon>Sphaerotilaceae</taxon>
        <taxon>Roseateles</taxon>
    </lineage>
</organism>
<protein>
    <recommendedName>
        <fullName evidence="6">TVP38/TMEM64 family membrane protein</fullName>
    </recommendedName>
</protein>
<dbReference type="EMBL" id="JAQQXT010000003">
    <property type="protein sequence ID" value="MDC8771334.1"/>
    <property type="molecule type" value="Genomic_DNA"/>
</dbReference>
<dbReference type="PANTHER" id="PTHR12677">
    <property type="entry name" value="GOLGI APPARATUS MEMBRANE PROTEIN TVP38-RELATED"/>
    <property type="match status" value="1"/>
</dbReference>
<feature type="domain" description="VTT" evidence="7">
    <location>
        <begin position="78"/>
        <end position="194"/>
    </location>
</feature>
<reference evidence="8 9" key="1">
    <citation type="submission" date="2022-10" db="EMBL/GenBank/DDBJ databases">
        <title>Paucibacter sp. hw1 Genome sequencing.</title>
        <authorList>
            <person name="Park S."/>
        </authorList>
    </citation>
    <scope>NUCLEOTIDE SEQUENCE [LARGE SCALE GENOMIC DNA]</scope>
    <source>
        <strain evidence="9">hw1</strain>
    </source>
</reference>
<keyword evidence="5 6" id="KW-0472">Membrane</keyword>
<keyword evidence="4 6" id="KW-1133">Transmembrane helix</keyword>
<comment type="caution">
    <text evidence="8">The sequence shown here is derived from an EMBL/GenBank/DDBJ whole genome shotgun (WGS) entry which is preliminary data.</text>
</comment>